<proteinExistence type="predicted"/>
<organism evidence="2 3">
    <name type="scientific">Cellulomonas edaphi</name>
    <dbReference type="NCBI Taxonomy" id="3053468"/>
    <lineage>
        <taxon>Bacteria</taxon>
        <taxon>Bacillati</taxon>
        <taxon>Actinomycetota</taxon>
        <taxon>Actinomycetes</taxon>
        <taxon>Micrococcales</taxon>
        <taxon>Cellulomonadaceae</taxon>
        <taxon>Cellulomonas</taxon>
    </lineage>
</organism>
<sequence length="62" mass="6981">MNEIWGPGLDAELAYRRESMRADVAGTRARRTARRTAKRRDGSGATARRWLLRGSGAWHAAR</sequence>
<dbReference type="Proteomes" id="UP001321453">
    <property type="component" value="Unassembled WGS sequence"/>
</dbReference>
<dbReference type="EMBL" id="JAUCGR010000001">
    <property type="protein sequence ID" value="MDM7830399.1"/>
    <property type="molecule type" value="Genomic_DNA"/>
</dbReference>
<gene>
    <name evidence="2" type="ORF">QRT05_03565</name>
</gene>
<reference evidence="2 3" key="1">
    <citation type="submission" date="2023-06" db="EMBL/GenBank/DDBJ databases">
        <title>Cellulomonas sp. MW9 Whole genome sequence.</title>
        <authorList>
            <person name="Park S."/>
        </authorList>
    </citation>
    <scope>NUCLEOTIDE SEQUENCE [LARGE SCALE GENOMIC DNA]</scope>
    <source>
        <strain evidence="2 3">MW9</strain>
    </source>
</reference>
<protein>
    <submittedName>
        <fullName evidence="2">Uncharacterized protein</fullName>
    </submittedName>
</protein>
<comment type="caution">
    <text evidence="2">The sequence shown here is derived from an EMBL/GenBank/DDBJ whole genome shotgun (WGS) entry which is preliminary data.</text>
</comment>
<feature type="compositionally biased region" description="Basic residues" evidence="1">
    <location>
        <begin position="28"/>
        <end position="38"/>
    </location>
</feature>
<evidence type="ECO:0000313" key="3">
    <source>
        <dbReference type="Proteomes" id="UP001321453"/>
    </source>
</evidence>
<keyword evidence="3" id="KW-1185">Reference proteome</keyword>
<evidence type="ECO:0000313" key="2">
    <source>
        <dbReference type="EMBL" id="MDM7830399.1"/>
    </source>
</evidence>
<dbReference type="RefSeq" id="WP_289445330.1">
    <property type="nucleotide sequence ID" value="NZ_JAUCGR010000001.1"/>
</dbReference>
<feature type="region of interest" description="Disordered" evidence="1">
    <location>
        <begin position="24"/>
        <end position="46"/>
    </location>
</feature>
<evidence type="ECO:0000256" key="1">
    <source>
        <dbReference type="SAM" id="MobiDB-lite"/>
    </source>
</evidence>
<name>A0ABT7S449_9CELL</name>
<accession>A0ABT7S449</accession>